<dbReference type="HOGENOM" id="CLU_847469_0_0_1"/>
<organism evidence="2 3">
    <name type="scientific">Jaapia argillacea MUCL 33604</name>
    <dbReference type="NCBI Taxonomy" id="933084"/>
    <lineage>
        <taxon>Eukaryota</taxon>
        <taxon>Fungi</taxon>
        <taxon>Dikarya</taxon>
        <taxon>Basidiomycota</taxon>
        <taxon>Agaricomycotina</taxon>
        <taxon>Agaricomycetes</taxon>
        <taxon>Agaricomycetidae</taxon>
        <taxon>Jaapiales</taxon>
        <taxon>Jaapiaceae</taxon>
        <taxon>Jaapia</taxon>
    </lineage>
</organism>
<dbReference type="AlphaFoldDB" id="A0A067QCY4"/>
<dbReference type="InParanoid" id="A0A067QCY4"/>
<sequence length="328" mass="36315">MPQPLFHGAAICPACLKLFKTVGGMHSHLSQAKKCAWYRKGKNREVEEENGREEEMLGETLDDWGFEGSGRSLEGGERELGLEGEGMGGGDDLGDRWNGWEGSDGGGYGADGVDEEMLRESQSKPEAGPSRPVGHFQEDVEDTRVSVDHPTAGRVIRVDRGLYEKWHRRFRDEIRDEHVGGDGDFEMGDAVDGGGDNPFHPFASEMDWRVAQWALKESPGHGAFDRLLAIPGETCIYYEMWTGRWWTAIQSILPEGATLAPIIISTDKTQLTQFSGSKAAYPVYLTVSNLPKSIWRKPSEHGTVLLRYLSANKIGGSNLSKEEKKGKM</sequence>
<dbReference type="InterPro" id="IPR041078">
    <property type="entry name" value="Plavaka"/>
</dbReference>
<dbReference type="Proteomes" id="UP000027265">
    <property type="component" value="Unassembled WGS sequence"/>
</dbReference>
<evidence type="ECO:0000256" key="1">
    <source>
        <dbReference type="SAM" id="MobiDB-lite"/>
    </source>
</evidence>
<feature type="region of interest" description="Disordered" evidence="1">
    <location>
        <begin position="102"/>
        <end position="135"/>
    </location>
</feature>
<dbReference type="EMBL" id="KL197709">
    <property type="protein sequence ID" value="KDQ64015.1"/>
    <property type="molecule type" value="Genomic_DNA"/>
</dbReference>
<evidence type="ECO:0000313" key="2">
    <source>
        <dbReference type="EMBL" id="KDQ64015.1"/>
    </source>
</evidence>
<accession>A0A067QCY4</accession>
<proteinExistence type="predicted"/>
<dbReference type="OrthoDB" id="2418900at2759"/>
<gene>
    <name evidence="2" type="ORF">JAAARDRAFT_187398</name>
</gene>
<evidence type="ECO:0000313" key="3">
    <source>
        <dbReference type="Proteomes" id="UP000027265"/>
    </source>
</evidence>
<protein>
    <submittedName>
        <fullName evidence="2">Uncharacterized protein</fullName>
    </submittedName>
</protein>
<reference evidence="3" key="1">
    <citation type="journal article" date="2014" name="Proc. Natl. Acad. Sci. U.S.A.">
        <title>Extensive sampling of basidiomycete genomes demonstrates inadequacy of the white-rot/brown-rot paradigm for wood decay fungi.</title>
        <authorList>
            <person name="Riley R."/>
            <person name="Salamov A.A."/>
            <person name="Brown D.W."/>
            <person name="Nagy L.G."/>
            <person name="Floudas D."/>
            <person name="Held B.W."/>
            <person name="Levasseur A."/>
            <person name="Lombard V."/>
            <person name="Morin E."/>
            <person name="Otillar R."/>
            <person name="Lindquist E.A."/>
            <person name="Sun H."/>
            <person name="LaButti K.M."/>
            <person name="Schmutz J."/>
            <person name="Jabbour D."/>
            <person name="Luo H."/>
            <person name="Baker S.E."/>
            <person name="Pisabarro A.G."/>
            <person name="Walton J.D."/>
            <person name="Blanchette R.A."/>
            <person name="Henrissat B."/>
            <person name="Martin F."/>
            <person name="Cullen D."/>
            <person name="Hibbett D.S."/>
            <person name="Grigoriev I.V."/>
        </authorList>
    </citation>
    <scope>NUCLEOTIDE SEQUENCE [LARGE SCALE GENOMIC DNA]</scope>
    <source>
        <strain evidence="3">MUCL 33604</strain>
    </source>
</reference>
<name>A0A067QCY4_9AGAM</name>
<dbReference type="Pfam" id="PF18759">
    <property type="entry name" value="Plavaka"/>
    <property type="match status" value="1"/>
</dbReference>
<keyword evidence="3" id="KW-1185">Reference proteome</keyword>